<keyword evidence="3" id="KW-0479">Metal-binding</keyword>
<dbReference type="GO" id="GO:0046872">
    <property type="term" value="F:metal ion binding"/>
    <property type="evidence" value="ECO:0007669"/>
    <property type="project" value="UniProtKB-KW"/>
</dbReference>
<dbReference type="InterPro" id="IPR036010">
    <property type="entry name" value="2Fe-2S_ferredoxin-like_sf"/>
</dbReference>
<dbReference type="GO" id="GO:0140647">
    <property type="term" value="P:P450-containing electron transport chain"/>
    <property type="evidence" value="ECO:0007669"/>
    <property type="project" value="InterPro"/>
</dbReference>
<dbReference type="InterPro" id="IPR012675">
    <property type="entry name" value="Beta-grasp_dom_sf"/>
</dbReference>
<protein>
    <submittedName>
        <fullName evidence="8">2Fe-2S ferredoxin</fullName>
    </submittedName>
</protein>
<keyword evidence="2" id="KW-0001">2Fe-2S</keyword>
<dbReference type="GO" id="GO:0051537">
    <property type="term" value="F:2 iron, 2 sulfur cluster binding"/>
    <property type="evidence" value="ECO:0007669"/>
    <property type="project" value="UniProtKB-KW"/>
</dbReference>
<dbReference type="InterPro" id="IPR001041">
    <property type="entry name" value="2Fe-2S_ferredoxin-type"/>
</dbReference>
<dbReference type="PROSITE" id="PS51085">
    <property type="entry name" value="2FE2S_FER_2"/>
    <property type="match status" value="1"/>
</dbReference>
<dbReference type="PRINTS" id="PR00355">
    <property type="entry name" value="ADRENODOXIN"/>
</dbReference>
<evidence type="ECO:0000313" key="8">
    <source>
        <dbReference type="EMBL" id="MBB4124261.1"/>
    </source>
</evidence>
<evidence type="ECO:0000256" key="1">
    <source>
        <dbReference type="ARBA" id="ARBA00010914"/>
    </source>
</evidence>
<dbReference type="AlphaFoldDB" id="A0A7W6KN10"/>
<dbReference type="Pfam" id="PF00111">
    <property type="entry name" value="Fer2"/>
    <property type="match status" value="1"/>
</dbReference>
<comment type="similarity">
    <text evidence="1">Belongs to the adrenodoxin/putidaredoxin family.</text>
</comment>
<comment type="caution">
    <text evidence="8">The sequence shown here is derived from an EMBL/GenBank/DDBJ whole genome shotgun (WGS) entry which is preliminary data.</text>
</comment>
<evidence type="ECO:0000256" key="2">
    <source>
        <dbReference type="ARBA" id="ARBA00022714"/>
    </source>
</evidence>
<organism evidence="8 9">
    <name type="scientific">Martelella radicis</name>
    <dbReference type="NCBI Taxonomy" id="1397476"/>
    <lineage>
        <taxon>Bacteria</taxon>
        <taxon>Pseudomonadati</taxon>
        <taxon>Pseudomonadota</taxon>
        <taxon>Alphaproteobacteria</taxon>
        <taxon>Hyphomicrobiales</taxon>
        <taxon>Aurantimonadaceae</taxon>
        <taxon>Martelella</taxon>
    </lineage>
</organism>
<keyword evidence="9" id="KW-1185">Reference proteome</keyword>
<gene>
    <name evidence="8" type="ORF">GGR30_004217</name>
</gene>
<evidence type="ECO:0000256" key="5">
    <source>
        <dbReference type="ARBA" id="ARBA00023014"/>
    </source>
</evidence>
<dbReference type="PANTHER" id="PTHR23426:SF65">
    <property type="entry name" value="FERREDOXIN-2, MITOCHONDRIAL"/>
    <property type="match status" value="1"/>
</dbReference>
<dbReference type="CDD" id="cd00207">
    <property type="entry name" value="fer2"/>
    <property type="match status" value="1"/>
</dbReference>
<dbReference type="GO" id="GO:0009055">
    <property type="term" value="F:electron transfer activity"/>
    <property type="evidence" value="ECO:0007669"/>
    <property type="project" value="TreeGrafter"/>
</dbReference>
<evidence type="ECO:0000256" key="6">
    <source>
        <dbReference type="ARBA" id="ARBA00034078"/>
    </source>
</evidence>
<dbReference type="Gene3D" id="3.10.20.30">
    <property type="match status" value="1"/>
</dbReference>
<evidence type="ECO:0000259" key="7">
    <source>
        <dbReference type="PROSITE" id="PS51085"/>
    </source>
</evidence>
<evidence type="ECO:0000256" key="4">
    <source>
        <dbReference type="ARBA" id="ARBA00023004"/>
    </source>
</evidence>
<comment type="cofactor">
    <cofactor evidence="6">
        <name>[2Fe-2S] cluster</name>
        <dbReference type="ChEBI" id="CHEBI:190135"/>
    </cofactor>
</comment>
<dbReference type="Proteomes" id="UP000530571">
    <property type="component" value="Unassembled WGS sequence"/>
</dbReference>
<dbReference type="EMBL" id="JACIDZ010000019">
    <property type="protein sequence ID" value="MBB4124261.1"/>
    <property type="molecule type" value="Genomic_DNA"/>
</dbReference>
<keyword evidence="4" id="KW-0408">Iron</keyword>
<accession>A0A7W6KN10</accession>
<evidence type="ECO:0000256" key="3">
    <source>
        <dbReference type="ARBA" id="ARBA00022723"/>
    </source>
</evidence>
<keyword evidence="5" id="KW-0411">Iron-sulfur</keyword>
<feature type="domain" description="2Fe-2S ferredoxin-type" evidence="7">
    <location>
        <begin position="2"/>
        <end position="106"/>
    </location>
</feature>
<dbReference type="PANTHER" id="PTHR23426">
    <property type="entry name" value="FERREDOXIN/ADRENODOXIN"/>
    <property type="match status" value="1"/>
</dbReference>
<dbReference type="SUPFAM" id="SSF54292">
    <property type="entry name" value="2Fe-2S ferredoxin-like"/>
    <property type="match status" value="1"/>
</dbReference>
<name>A0A7W6KN10_9HYPH</name>
<dbReference type="InterPro" id="IPR001055">
    <property type="entry name" value="Adrenodoxin-like"/>
</dbReference>
<proteinExistence type="inferred from homology"/>
<sequence>MVKIIYIEHAGKRHELDVAAGQSVMEGARDNGVNGVVAECGGCCSCSTCHVYVAEDWFDRLPPIEPMEEDMLDFAPGMEPGRSRLSCQLTVTEELDGLTVQVPAEQA</sequence>
<reference evidence="8 9" key="1">
    <citation type="submission" date="2020-08" db="EMBL/GenBank/DDBJ databases">
        <title>Genomic Encyclopedia of Type Strains, Phase IV (KMG-IV): sequencing the most valuable type-strain genomes for metagenomic binning, comparative biology and taxonomic classification.</title>
        <authorList>
            <person name="Goeker M."/>
        </authorList>
    </citation>
    <scope>NUCLEOTIDE SEQUENCE [LARGE SCALE GENOMIC DNA]</scope>
    <source>
        <strain evidence="8 9">DSM 28101</strain>
    </source>
</reference>
<evidence type="ECO:0000313" key="9">
    <source>
        <dbReference type="Proteomes" id="UP000530571"/>
    </source>
</evidence>
<dbReference type="RefSeq" id="WP_183490774.1">
    <property type="nucleotide sequence ID" value="NZ_JACIDZ010000019.1"/>
</dbReference>